<protein>
    <submittedName>
        <fullName evidence="1">Uncharacterized protein</fullName>
    </submittedName>
</protein>
<name>A0A6B3SSK7_9BURK</name>
<gene>
    <name evidence="1" type="ORF">G3574_20410</name>
</gene>
<evidence type="ECO:0000313" key="2">
    <source>
        <dbReference type="Proteomes" id="UP000482155"/>
    </source>
</evidence>
<dbReference type="AlphaFoldDB" id="A0A6B3SSK7"/>
<dbReference type="Proteomes" id="UP000482155">
    <property type="component" value="Unassembled WGS sequence"/>
</dbReference>
<dbReference type="EMBL" id="JAAIVB010000069">
    <property type="protein sequence ID" value="NEX63448.1"/>
    <property type="molecule type" value="Genomic_DNA"/>
</dbReference>
<sequence length="142" mass="16020">MSSQHNGSLSAEERFRQAFERLKADAPKVLTPGTPVTQNNVAREAGCDPSALKKARFPALIREIQAYSEIHQANVESAAQKTKKRRTANRSIQQRMEDAIKQRDEMASKLISAGRRILELAEENRSLQQRLNEVQPPPARIF</sequence>
<comment type="caution">
    <text evidence="1">The sequence shown here is derived from an EMBL/GenBank/DDBJ whole genome shotgun (WGS) entry which is preliminary data.</text>
</comment>
<accession>A0A6B3SSK7</accession>
<organism evidence="1 2">
    <name type="scientific">Noviherbaspirillum galbum</name>
    <dbReference type="NCBI Taxonomy" id="2709383"/>
    <lineage>
        <taxon>Bacteria</taxon>
        <taxon>Pseudomonadati</taxon>
        <taxon>Pseudomonadota</taxon>
        <taxon>Betaproteobacteria</taxon>
        <taxon>Burkholderiales</taxon>
        <taxon>Oxalobacteraceae</taxon>
        <taxon>Noviherbaspirillum</taxon>
    </lineage>
</organism>
<dbReference type="RefSeq" id="WP_163967324.1">
    <property type="nucleotide sequence ID" value="NZ_JAAIVB010000069.1"/>
</dbReference>
<proteinExistence type="predicted"/>
<reference evidence="1 2" key="1">
    <citation type="submission" date="2020-02" db="EMBL/GenBank/DDBJ databases">
        <authorList>
            <person name="Kim M.K."/>
        </authorList>
    </citation>
    <scope>NUCLEOTIDE SEQUENCE [LARGE SCALE GENOMIC DNA]</scope>
    <source>
        <strain evidence="1 2">17J57-3</strain>
    </source>
</reference>
<keyword evidence="2" id="KW-1185">Reference proteome</keyword>
<evidence type="ECO:0000313" key="1">
    <source>
        <dbReference type="EMBL" id="NEX63448.1"/>
    </source>
</evidence>